<dbReference type="GO" id="GO:0006396">
    <property type="term" value="P:RNA processing"/>
    <property type="evidence" value="ECO:0007669"/>
    <property type="project" value="InterPro"/>
</dbReference>
<reference evidence="5 6" key="1">
    <citation type="journal article" date="2017" name="Infect. Genet. Evol.">
        <title>Comparative genome analysis of fish pathogen Flavobacterium columnare reveals extensive sequence diversity within the species.</title>
        <authorList>
            <person name="Kayansamruaj P."/>
            <person name="Dong H.T."/>
            <person name="Hirono I."/>
            <person name="Kondo H."/>
            <person name="Senapin S."/>
            <person name="Rodkhum C."/>
        </authorList>
    </citation>
    <scope>NUCLEOTIDE SEQUENCE [LARGE SCALE GENOMIC DNA]</scope>
    <source>
        <strain evidence="5 6">1215</strain>
    </source>
</reference>
<evidence type="ECO:0000313" key="4">
    <source>
        <dbReference type="EMBL" id="MFK7049409.1"/>
    </source>
</evidence>
<dbReference type="Gene3D" id="3.40.1280.10">
    <property type="match status" value="1"/>
</dbReference>
<dbReference type="Proteomes" id="UP000197768">
    <property type="component" value="Unassembled WGS sequence"/>
</dbReference>
<dbReference type="SUPFAM" id="SSF75217">
    <property type="entry name" value="alpha/beta knot"/>
    <property type="match status" value="1"/>
</dbReference>
<dbReference type="AlphaFoldDB" id="A0A2D0AIH9"/>
<dbReference type="InterPro" id="IPR051259">
    <property type="entry name" value="rRNA_Methyltransferase"/>
</dbReference>
<dbReference type="InterPro" id="IPR001537">
    <property type="entry name" value="SpoU_MeTrfase"/>
</dbReference>
<gene>
    <name evidence="5" type="ORF">BWK59_08910</name>
    <name evidence="4" type="ORF">V3Q77_05845</name>
</gene>
<comment type="caution">
    <text evidence="5">The sequence shown here is derived from an EMBL/GenBank/DDBJ whole genome shotgun (WGS) entry which is preliminary data.</text>
</comment>
<accession>A0A2D0AIH9</accession>
<protein>
    <submittedName>
        <fullName evidence="4 5">RNA methyltransferase</fullName>
    </submittedName>
</protein>
<dbReference type="GO" id="GO:0032259">
    <property type="term" value="P:methylation"/>
    <property type="evidence" value="ECO:0007669"/>
    <property type="project" value="UniProtKB-KW"/>
</dbReference>
<dbReference type="Pfam" id="PF00588">
    <property type="entry name" value="SpoU_methylase"/>
    <property type="match status" value="1"/>
</dbReference>
<dbReference type="GO" id="GO:0003723">
    <property type="term" value="F:RNA binding"/>
    <property type="evidence" value="ECO:0007669"/>
    <property type="project" value="InterPro"/>
</dbReference>
<dbReference type="GO" id="GO:0008173">
    <property type="term" value="F:RNA methyltransferase activity"/>
    <property type="evidence" value="ECO:0007669"/>
    <property type="project" value="InterPro"/>
</dbReference>
<keyword evidence="7" id="KW-1185">Reference proteome</keyword>
<evidence type="ECO:0000313" key="6">
    <source>
        <dbReference type="Proteomes" id="UP000197768"/>
    </source>
</evidence>
<keyword evidence="1 5" id="KW-0489">Methyltransferase</keyword>
<dbReference type="EMBL" id="JAZGZR010000011">
    <property type="protein sequence ID" value="MFK7049409.1"/>
    <property type="molecule type" value="Genomic_DNA"/>
</dbReference>
<dbReference type="EMBL" id="MTCZ01000082">
    <property type="protein sequence ID" value="OWP83748.1"/>
    <property type="molecule type" value="Genomic_DNA"/>
</dbReference>
<reference evidence="4 7" key="2">
    <citation type="submission" date="2024-02" db="EMBL/GenBank/DDBJ databases">
        <title>Comparative Genomic Analysis of Flavobacterium Species Causing Columnaris Disease of Freshwater Fish in Thailand: Insights into Virulence and Resistance Mechanisms.</title>
        <authorList>
            <person name="Nguyen D."/>
            <person name="Chokmangmeepisarn P."/>
            <person name="Khianchaikhan K."/>
            <person name="Morishita M."/>
            <person name="Bunnoy A."/>
            <person name="Rodkhum C."/>
        </authorList>
    </citation>
    <scope>NUCLEOTIDE SEQUENCE [LARGE SCALE GENOMIC DNA]</scope>
    <source>
        <strain evidence="4 7">KCRT2007</strain>
    </source>
</reference>
<dbReference type="PANTHER" id="PTHR43191">
    <property type="entry name" value="RRNA METHYLTRANSFERASE 3"/>
    <property type="match status" value="1"/>
</dbReference>
<keyword evidence="2 5" id="KW-0808">Transferase</keyword>
<evidence type="ECO:0000259" key="3">
    <source>
        <dbReference type="Pfam" id="PF00588"/>
    </source>
</evidence>
<dbReference type="InterPro" id="IPR029026">
    <property type="entry name" value="tRNA_m1G_MTases_N"/>
</dbReference>
<dbReference type="RefSeq" id="WP_088393100.1">
    <property type="nucleotide sequence ID" value="NZ_CP067378.1"/>
</dbReference>
<proteinExistence type="predicted"/>
<dbReference type="PANTHER" id="PTHR43191:SF2">
    <property type="entry name" value="RRNA METHYLTRANSFERASE 3, MITOCHONDRIAL"/>
    <property type="match status" value="1"/>
</dbReference>
<evidence type="ECO:0000313" key="7">
    <source>
        <dbReference type="Proteomes" id="UP001621813"/>
    </source>
</evidence>
<organism evidence="5 6">
    <name type="scientific">Flavobacterium davisii</name>
    <dbReference type="NCBI Taxonomy" id="2906077"/>
    <lineage>
        <taxon>Bacteria</taxon>
        <taxon>Pseudomonadati</taxon>
        <taxon>Bacteroidota</taxon>
        <taxon>Flavobacteriia</taxon>
        <taxon>Flavobacteriales</taxon>
        <taxon>Flavobacteriaceae</taxon>
        <taxon>Flavobacterium</taxon>
    </lineage>
</organism>
<evidence type="ECO:0000256" key="2">
    <source>
        <dbReference type="ARBA" id="ARBA00022679"/>
    </source>
</evidence>
<dbReference type="CDD" id="cd18082">
    <property type="entry name" value="SpoU-like_family"/>
    <property type="match status" value="1"/>
</dbReference>
<evidence type="ECO:0000256" key="1">
    <source>
        <dbReference type="ARBA" id="ARBA00022603"/>
    </source>
</evidence>
<evidence type="ECO:0000313" key="5">
    <source>
        <dbReference type="EMBL" id="OWP83748.1"/>
    </source>
</evidence>
<dbReference type="Proteomes" id="UP001621813">
    <property type="component" value="Unassembled WGS sequence"/>
</dbReference>
<dbReference type="InterPro" id="IPR029028">
    <property type="entry name" value="Alpha/beta_knot_MTases"/>
</dbReference>
<sequence length="169" mass="18943">MEQLTHYNSPFETKKFPITVVCDGVYFQENIGSIFRICDAMGVSKIIFSGSNFIFSERKINKTSRSTHKKISFEIIKEQESLINYLNTTPSTCIALEITQSSIPLNKIKISSNLPITLIIGNEIQGISPEILTLSTIQTHIPMFGHNSSMNVVQALSIALYELTQAFHL</sequence>
<feature type="domain" description="tRNA/rRNA methyltransferase SpoU type" evidence="3">
    <location>
        <begin position="18"/>
        <end position="161"/>
    </location>
</feature>
<name>A0A2D0AIH9_9FLAO</name>